<evidence type="ECO:0000256" key="7">
    <source>
        <dbReference type="ARBA" id="ARBA00022989"/>
    </source>
</evidence>
<evidence type="ECO:0000256" key="12">
    <source>
        <dbReference type="ARBA" id="ARBA00023315"/>
    </source>
</evidence>
<feature type="transmembrane region" description="Helical" evidence="14">
    <location>
        <begin position="347"/>
        <end position="368"/>
    </location>
</feature>
<comment type="similarity">
    <text evidence="2">Belongs to the GPC1 family.</text>
</comment>
<keyword evidence="6 14" id="KW-0812">Transmembrane</keyword>
<keyword evidence="16" id="KW-1185">Reference proteome</keyword>
<dbReference type="GO" id="GO:0106158">
    <property type="term" value="F:glycero-3-phosphocholine acyltransferase activity"/>
    <property type="evidence" value="ECO:0007669"/>
    <property type="project" value="EnsemblFungi"/>
</dbReference>
<evidence type="ECO:0000256" key="4">
    <source>
        <dbReference type="ARBA" id="ARBA00022516"/>
    </source>
</evidence>
<comment type="subcellular location">
    <subcellularLocation>
        <location evidence="1">Membrane</location>
        <topology evidence="1">Multi-pass membrane protein</topology>
    </subcellularLocation>
</comment>
<dbReference type="Proteomes" id="UP000241107">
    <property type="component" value="Unassembled WGS sequence"/>
</dbReference>
<feature type="transmembrane region" description="Helical" evidence="14">
    <location>
        <begin position="198"/>
        <end position="217"/>
    </location>
</feature>
<proteinExistence type="inferred from homology"/>
<feature type="transmembrane region" description="Helical" evidence="14">
    <location>
        <begin position="223"/>
        <end position="242"/>
    </location>
</feature>
<accession>A0A2P7YWT5</accession>
<dbReference type="Pfam" id="PF10998">
    <property type="entry name" value="DUF2838"/>
    <property type="match status" value="1"/>
</dbReference>
<dbReference type="InterPro" id="IPR021261">
    <property type="entry name" value="GPCAT"/>
</dbReference>
<dbReference type="GO" id="GO:0090640">
    <property type="term" value="P:phosphatidylcholine biosynthesis from sn-glycero-3-phosphocholine"/>
    <property type="evidence" value="ECO:0007669"/>
    <property type="project" value="EnsemblFungi"/>
</dbReference>
<protein>
    <recommendedName>
        <fullName evidence="3">Glycerophosphocholine acyltransferase 1</fullName>
    </recommendedName>
</protein>
<dbReference type="GO" id="GO:0016020">
    <property type="term" value="C:membrane"/>
    <property type="evidence" value="ECO:0007669"/>
    <property type="project" value="UniProtKB-SubCell"/>
</dbReference>
<dbReference type="GO" id="GO:0036151">
    <property type="term" value="P:phosphatidylcholine acyl-chain remodeling"/>
    <property type="evidence" value="ECO:0007669"/>
    <property type="project" value="EnsemblFungi"/>
</dbReference>
<evidence type="ECO:0000256" key="9">
    <source>
        <dbReference type="ARBA" id="ARBA00023136"/>
    </source>
</evidence>
<evidence type="ECO:0000256" key="13">
    <source>
        <dbReference type="SAM" id="Coils"/>
    </source>
</evidence>
<organism evidence="15 16">
    <name type="scientific">Candidozyma pseudohaemuli</name>
    <dbReference type="NCBI Taxonomy" id="418784"/>
    <lineage>
        <taxon>Eukaryota</taxon>
        <taxon>Fungi</taxon>
        <taxon>Dikarya</taxon>
        <taxon>Ascomycota</taxon>
        <taxon>Saccharomycotina</taxon>
        <taxon>Pichiomycetes</taxon>
        <taxon>Metschnikowiaceae</taxon>
        <taxon>Candidozyma</taxon>
    </lineage>
</organism>
<keyword evidence="5" id="KW-0808">Transferase</keyword>
<keyword evidence="10" id="KW-0594">Phospholipid biosynthesis</keyword>
<dbReference type="AlphaFoldDB" id="A0A2P7YWT5"/>
<dbReference type="RefSeq" id="XP_024715108.1">
    <property type="nucleotide sequence ID" value="XM_024855509.1"/>
</dbReference>
<feature type="coiled-coil region" evidence="13">
    <location>
        <begin position="410"/>
        <end position="437"/>
    </location>
</feature>
<sequence length="468" mass="53757">MAIQNTAEASGAEPLSVDNLIKKNQLDSSAIDDIEEEAELDDRSLVSSGKLARLDSLVSFIDLSKLLVMPDFDFGNGFDQVSGSTKKRFKDMKDKTRQTFKKFTPDGKGNRKFTSQELAKYQESLHAKLTKFDSKMHESLQSSLTEKGFYAAAVALVAAAGFIIGKYPKYFPVFHTVLFCSLMPIRFYTYFKLSFQYYLADLCYYVNLLVVLFIWVFPQSESLFISCFSLTLGTLCFAVITWRNSLVLHSIEKTTSSFIHIMPPITMFVLVHELPEAYIAERYPGIANIEKWNFANGLVWTSIYYTIWQVCYHYFITVRKRSQIAKGRVTSFTYLKHKNSDSPLGRFVNGLPYTWMQIAAFTLIQFGYQMLTMLPCPIWFKYKHACGGFVAFIFVWSAYNGATYYIEVFGKRFEKEVNRLKSEMMDLQQKVERQELLRLTPQFSPQSGANLSSTENIAEFSLLDKKDK</sequence>
<feature type="transmembrane region" description="Helical" evidence="14">
    <location>
        <begin position="388"/>
        <end position="406"/>
    </location>
</feature>
<evidence type="ECO:0000256" key="1">
    <source>
        <dbReference type="ARBA" id="ARBA00004141"/>
    </source>
</evidence>
<keyword evidence="8" id="KW-0443">Lipid metabolism</keyword>
<keyword evidence="11" id="KW-1208">Phospholipid metabolism</keyword>
<feature type="transmembrane region" description="Helical" evidence="14">
    <location>
        <begin position="173"/>
        <end position="191"/>
    </location>
</feature>
<evidence type="ECO:0000256" key="11">
    <source>
        <dbReference type="ARBA" id="ARBA00023264"/>
    </source>
</evidence>
<keyword evidence="7 14" id="KW-1133">Transmembrane helix</keyword>
<feature type="transmembrane region" description="Helical" evidence="14">
    <location>
        <begin position="254"/>
        <end position="274"/>
    </location>
</feature>
<evidence type="ECO:0000256" key="3">
    <source>
        <dbReference type="ARBA" id="ARBA00019082"/>
    </source>
</evidence>
<comment type="caution">
    <text evidence="15">The sequence shown here is derived from an EMBL/GenBank/DDBJ whole genome shotgun (WGS) entry which is preliminary data.</text>
</comment>
<dbReference type="GeneID" id="36563440"/>
<evidence type="ECO:0000313" key="15">
    <source>
        <dbReference type="EMBL" id="PSK40409.1"/>
    </source>
</evidence>
<evidence type="ECO:0000256" key="10">
    <source>
        <dbReference type="ARBA" id="ARBA00023209"/>
    </source>
</evidence>
<evidence type="ECO:0000256" key="5">
    <source>
        <dbReference type="ARBA" id="ARBA00022679"/>
    </source>
</evidence>
<evidence type="ECO:0000256" key="14">
    <source>
        <dbReference type="SAM" id="Phobius"/>
    </source>
</evidence>
<dbReference type="PANTHER" id="PTHR31201">
    <property type="entry name" value="OS01G0585100 PROTEIN"/>
    <property type="match status" value="1"/>
</dbReference>
<gene>
    <name evidence="15" type="ORF">C7M61_000046</name>
</gene>
<evidence type="ECO:0000256" key="2">
    <source>
        <dbReference type="ARBA" id="ARBA00006675"/>
    </source>
</evidence>
<dbReference type="EMBL" id="PYFQ01000001">
    <property type="protein sequence ID" value="PSK40409.1"/>
    <property type="molecule type" value="Genomic_DNA"/>
</dbReference>
<evidence type="ECO:0000256" key="8">
    <source>
        <dbReference type="ARBA" id="ARBA00023098"/>
    </source>
</evidence>
<dbReference type="OrthoDB" id="406287at2759"/>
<dbReference type="PANTHER" id="PTHR31201:SF1">
    <property type="entry name" value="GLYCEROPHOSPHOCHOLINE ACYLTRANSFERASE 1"/>
    <property type="match status" value="1"/>
</dbReference>
<keyword evidence="13" id="KW-0175">Coiled coil</keyword>
<evidence type="ECO:0000256" key="6">
    <source>
        <dbReference type="ARBA" id="ARBA00022692"/>
    </source>
</evidence>
<keyword evidence="12" id="KW-0012">Acyltransferase</keyword>
<feature type="transmembrane region" description="Helical" evidence="14">
    <location>
        <begin position="294"/>
        <end position="316"/>
    </location>
</feature>
<feature type="transmembrane region" description="Helical" evidence="14">
    <location>
        <begin position="149"/>
        <end position="167"/>
    </location>
</feature>
<keyword evidence="9 14" id="KW-0472">Membrane</keyword>
<evidence type="ECO:0000313" key="16">
    <source>
        <dbReference type="Proteomes" id="UP000241107"/>
    </source>
</evidence>
<name>A0A2P7YWT5_9ASCO</name>
<reference evidence="15 16" key="1">
    <citation type="submission" date="2018-03" db="EMBL/GenBank/DDBJ databases">
        <title>Candida pseudohaemulonii genome assembly and annotation.</title>
        <authorList>
            <person name="Munoz J.F."/>
            <person name="Gade L.G."/>
            <person name="Chow N.A."/>
            <person name="Litvintseva A.P."/>
            <person name="Loparev V.N."/>
            <person name="Cuomo C.A."/>
        </authorList>
    </citation>
    <scope>NUCLEOTIDE SEQUENCE [LARGE SCALE GENOMIC DNA]</scope>
    <source>
        <strain evidence="15 16">B12108</strain>
    </source>
</reference>
<dbReference type="VEuPathDB" id="FungiDB:C7M61_000046"/>
<keyword evidence="4" id="KW-0444">Lipid biosynthesis</keyword>